<sequence length="319" mass="35453">MAMDKARIEDGVSCIVPTFRRPEGLKLALESLTRQNADGLAMEIIVADNDPAGSAREFVTDFAKSAPVPVHYIHVPEPGVSNARNAALARARGRYLAFLDDDQEAGEGWLETLLDITDRYGAALAFVPTIARIPGQSKYDSYLKDFFSRMGPDLDQGVIPEYYGCGNSLLDTHRCTLPCPPFNTAMNETGGEDDVLFSQLQSQGICIAWSKQACAYEDIRPHRATPDYIKVRSFAFGQSPSQECADKSPRDYAGIVKWMLIGTAQYSVYTPLKWLTRLIGHPSYIRYLAKASEGRGKIFWWDSFKPRLYGAAVVENKAF</sequence>
<dbReference type="PANTHER" id="PTHR22916:SF3">
    <property type="entry name" value="UDP-GLCNAC:BETAGAL BETA-1,3-N-ACETYLGLUCOSAMINYLTRANSFERASE-LIKE PROTEIN 1"/>
    <property type="match status" value="1"/>
</dbReference>
<dbReference type="Gene3D" id="3.90.550.10">
    <property type="entry name" value="Spore Coat Polysaccharide Biosynthesis Protein SpsA, Chain A"/>
    <property type="match status" value="1"/>
</dbReference>
<dbReference type="CDD" id="cd00761">
    <property type="entry name" value="Glyco_tranf_GTA_type"/>
    <property type="match status" value="1"/>
</dbReference>
<name>A0A7V5U0S2_9PROT</name>
<gene>
    <name evidence="2" type="ORF">ENK01_00600</name>
</gene>
<evidence type="ECO:0000259" key="1">
    <source>
        <dbReference type="Pfam" id="PF00535"/>
    </source>
</evidence>
<organism evidence="2">
    <name type="scientific">Hellea balneolensis</name>
    <dbReference type="NCBI Taxonomy" id="287478"/>
    <lineage>
        <taxon>Bacteria</taxon>
        <taxon>Pseudomonadati</taxon>
        <taxon>Pseudomonadota</taxon>
        <taxon>Alphaproteobacteria</taxon>
        <taxon>Maricaulales</taxon>
        <taxon>Robiginitomaculaceae</taxon>
        <taxon>Hellea</taxon>
    </lineage>
</organism>
<reference evidence="2" key="1">
    <citation type="journal article" date="2020" name="mSystems">
        <title>Genome- and Community-Level Interaction Insights into Carbon Utilization and Element Cycling Functions of Hydrothermarchaeota in Hydrothermal Sediment.</title>
        <authorList>
            <person name="Zhou Z."/>
            <person name="Liu Y."/>
            <person name="Xu W."/>
            <person name="Pan J."/>
            <person name="Luo Z.H."/>
            <person name="Li M."/>
        </authorList>
    </citation>
    <scope>NUCLEOTIDE SEQUENCE [LARGE SCALE GENOMIC DNA]</scope>
    <source>
        <strain evidence="2">HyVt-538</strain>
    </source>
</reference>
<dbReference type="Proteomes" id="UP000885806">
    <property type="component" value="Unassembled WGS sequence"/>
</dbReference>
<proteinExistence type="predicted"/>
<dbReference type="EMBL" id="DROP01000042">
    <property type="protein sequence ID" value="HHI88426.1"/>
    <property type="molecule type" value="Genomic_DNA"/>
</dbReference>
<feature type="domain" description="Glycosyltransferase 2-like" evidence="1">
    <location>
        <begin position="13"/>
        <end position="159"/>
    </location>
</feature>
<dbReference type="InterPro" id="IPR029044">
    <property type="entry name" value="Nucleotide-diphossugar_trans"/>
</dbReference>
<evidence type="ECO:0000313" key="2">
    <source>
        <dbReference type="EMBL" id="HHI88426.1"/>
    </source>
</evidence>
<dbReference type="Pfam" id="PF00535">
    <property type="entry name" value="Glycos_transf_2"/>
    <property type="match status" value="1"/>
</dbReference>
<dbReference type="AlphaFoldDB" id="A0A7V5U0S2"/>
<comment type="caution">
    <text evidence="2">The sequence shown here is derived from an EMBL/GenBank/DDBJ whole genome shotgun (WGS) entry which is preliminary data.</text>
</comment>
<protein>
    <submittedName>
        <fullName evidence="2">Glycosyltransferase</fullName>
    </submittedName>
</protein>
<accession>A0A7V5U0S2</accession>
<dbReference type="InterPro" id="IPR001173">
    <property type="entry name" value="Glyco_trans_2-like"/>
</dbReference>
<dbReference type="SUPFAM" id="SSF53448">
    <property type="entry name" value="Nucleotide-diphospho-sugar transferases"/>
    <property type="match status" value="1"/>
</dbReference>
<dbReference type="GO" id="GO:0016758">
    <property type="term" value="F:hexosyltransferase activity"/>
    <property type="evidence" value="ECO:0007669"/>
    <property type="project" value="UniProtKB-ARBA"/>
</dbReference>
<dbReference type="PANTHER" id="PTHR22916">
    <property type="entry name" value="GLYCOSYLTRANSFERASE"/>
    <property type="match status" value="1"/>
</dbReference>